<proteinExistence type="predicted"/>
<gene>
    <name evidence="1" type="ORF">ACFOOI_19430</name>
</gene>
<comment type="caution">
    <text evidence="1">The sequence shown here is derived from an EMBL/GenBank/DDBJ whole genome shotgun (WGS) entry which is preliminary data.</text>
</comment>
<reference evidence="2" key="1">
    <citation type="journal article" date="2019" name="Int. J. Syst. Evol. Microbiol.">
        <title>The Global Catalogue of Microorganisms (GCM) 10K type strain sequencing project: providing services to taxonomists for standard genome sequencing and annotation.</title>
        <authorList>
            <consortium name="The Broad Institute Genomics Platform"/>
            <consortium name="The Broad Institute Genome Sequencing Center for Infectious Disease"/>
            <person name="Wu L."/>
            <person name="Ma J."/>
        </authorList>
    </citation>
    <scope>NUCLEOTIDE SEQUENCE [LARGE SCALE GENOMIC DNA]</scope>
    <source>
        <strain evidence="2">CECT 7956</strain>
    </source>
</reference>
<evidence type="ECO:0000313" key="2">
    <source>
        <dbReference type="Proteomes" id="UP001595616"/>
    </source>
</evidence>
<name>A0ABV7Z2Y6_9BACT</name>
<keyword evidence="2" id="KW-1185">Reference proteome</keyword>
<dbReference type="RefSeq" id="WP_379839751.1">
    <property type="nucleotide sequence ID" value="NZ_JBHRYQ010000001.1"/>
</dbReference>
<protein>
    <recommendedName>
        <fullName evidence="3">PKD domain-containing protein</fullName>
    </recommendedName>
</protein>
<evidence type="ECO:0000313" key="1">
    <source>
        <dbReference type="EMBL" id="MFC3812845.1"/>
    </source>
</evidence>
<dbReference type="InterPro" id="IPR013783">
    <property type="entry name" value="Ig-like_fold"/>
</dbReference>
<organism evidence="1 2">
    <name type="scientific">Lacihabitans lacunae</name>
    <dbReference type="NCBI Taxonomy" id="1028214"/>
    <lineage>
        <taxon>Bacteria</taxon>
        <taxon>Pseudomonadati</taxon>
        <taxon>Bacteroidota</taxon>
        <taxon>Cytophagia</taxon>
        <taxon>Cytophagales</taxon>
        <taxon>Leadbetterellaceae</taxon>
        <taxon>Lacihabitans</taxon>
    </lineage>
</organism>
<dbReference type="Proteomes" id="UP001595616">
    <property type="component" value="Unassembled WGS sequence"/>
</dbReference>
<evidence type="ECO:0008006" key="3">
    <source>
        <dbReference type="Google" id="ProtNLM"/>
    </source>
</evidence>
<sequence length="199" mass="22344">MKKTLKIITSVIVLLLNISCENQEIFPSPNPEFSIKYGDYGDIVLKNNSTYNSYTIDWGDGNIKNLDKGFSEIFHGYENDGNYTLKVTAKRKLGKSGFTSEVVKITNTKGTFLIYLNKKINDNYLNFYIDNVYIGAVSSYITSSVKISCDNKTLVNGVGFYKDLKPGKHTYRAVSANGTYVWSDTFTISNKGCVIRILV</sequence>
<dbReference type="Gene3D" id="2.60.40.10">
    <property type="entry name" value="Immunoglobulins"/>
    <property type="match status" value="1"/>
</dbReference>
<accession>A0ABV7Z2Y6</accession>
<dbReference type="SUPFAM" id="SSF49299">
    <property type="entry name" value="PKD domain"/>
    <property type="match status" value="1"/>
</dbReference>
<dbReference type="InterPro" id="IPR035986">
    <property type="entry name" value="PKD_dom_sf"/>
</dbReference>
<dbReference type="EMBL" id="JBHRYQ010000001">
    <property type="protein sequence ID" value="MFC3812845.1"/>
    <property type="molecule type" value="Genomic_DNA"/>
</dbReference>